<dbReference type="InterPro" id="IPR052935">
    <property type="entry name" value="Mg2+_PAP"/>
</dbReference>
<evidence type="ECO:0000313" key="5">
    <source>
        <dbReference type="Proteomes" id="UP000192596"/>
    </source>
</evidence>
<reference evidence="5" key="1">
    <citation type="submission" date="2017-03" db="EMBL/GenBank/DDBJ databases">
        <title>Genomes of endolithic fungi from Antarctica.</title>
        <authorList>
            <person name="Coleine C."/>
            <person name="Masonjones S."/>
            <person name="Stajich J.E."/>
        </authorList>
    </citation>
    <scope>NUCLEOTIDE SEQUENCE [LARGE SCALE GENOMIC DNA]</scope>
    <source>
        <strain evidence="5">CCFEE 5527</strain>
    </source>
</reference>
<name>A0A1V8TJB8_9PEZI</name>
<gene>
    <name evidence="4" type="ORF">B0A48_05597</name>
</gene>
<dbReference type="PANTHER" id="PTHR28208:SF2">
    <property type="entry name" value="PHOSPHATIDATE PHOSPHATASE APP1 CATALYTIC DOMAIN-CONTAINING PROTEIN"/>
    <property type="match status" value="1"/>
</dbReference>
<dbReference type="SUPFAM" id="SSF55729">
    <property type="entry name" value="Acyl-CoA N-acyltransferases (Nat)"/>
    <property type="match status" value="1"/>
</dbReference>
<evidence type="ECO:0000259" key="3">
    <source>
        <dbReference type="Pfam" id="PF13302"/>
    </source>
</evidence>
<proteinExistence type="predicted"/>
<dbReference type="GO" id="GO:0008195">
    <property type="term" value="F:phosphatidate phosphatase activity"/>
    <property type="evidence" value="ECO:0007669"/>
    <property type="project" value="InterPro"/>
</dbReference>
<evidence type="ECO:0000256" key="1">
    <source>
        <dbReference type="SAM" id="MobiDB-lite"/>
    </source>
</evidence>
<feature type="compositionally biased region" description="Gly residues" evidence="1">
    <location>
        <begin position="326"/>
        <end position="336"/>
    </location>
</feature>
<evidence type="ECO:0008006" key="6">
    <source>
        <dbReference type="Google" id="ProtNLM"/>
    </source>
</evidence>
<dbReference type="InterPro" id="IPR000182">
    <property type="entry name" value="GNAT_dom"/>
</dbReference>
<dbReference type="AlphaFoldDB" id="A0A1V8TJB8"/>
<feature type="region of interest" description="Disordered" evidence="1">
    <location>
        <begin position="318"/>
        <end position="344"/>
    </location>
</feature>
<dbReference type="InParanoid" id="A0A1V8TJB8"/>
<dbReference type="GO" id="GO:0016747">
    <property type="term" value="F:acyltransferase activity, transferring groups other than amino-acyl groups"/>
    <property type="evidence" value="ECO:0007669"/>
    <property type="project" value="InterPro"/>
</dbReference>
<organism evidence="4 5">
    <name type="scientific">Cryoendolithus antarcticus</name>
    <dbReference type="NCBI Taxonomy" id="1507870"/>
    <lineage>
        <taxon>Eukaryota</taxon>
        <taxon>Fungi</taxon>
        <taxon>Dikarya</taxon>
        <taxon>Ascomycota</taxon>
        <taxon>Pezizomycotina</taxon>
        <taxon>Dothideomycetes</taxon>
        <taxon>Dothideomycetidae</taxon>
        <taxon>Cladosporiales</taxon>
        <taxon>Cladosporiaceae</taxon>
        <taxon>Cryoendolithus</taxon>
    </lineage>
</organism>
<dbReference type="Gene3D" id="3.40.630.30">
    <property type="match status" value="1"/>
</dbReference>
<dbReference type="OrthoDB" id="4072826at2759"/>
<feature type="domain" description="Phosphatidate phosphatase APP1 catalytic" evidence="2">
    <location>
        <begin position="404"/>
        <end position="548"/>
    </location>
</feature>
<dbReference type="PANTHER" id="PTHR28208">
    <property type="entry name" value="PHOSPHATIDATE PHOSPHATASE APP1"/>
    <property type="match status" value="1"/>
</dbReference>
<protein>
    <recommendedName>
        <fullName evidence="6">Phosphatidate phosphatase APP1 catalytic domain-containing protein</fullName>
    </recommendedName>
</protein>
<keyword evidence="5" id="KW-1185">Reference proteome</keyword>
<sequence length="655" mass="71437">MSDLDGCLPIVRDPNTMLYTSGLVGPSPKEAEDYLSFRCLGSGVFNFIIILKPTAGSNKSDEVVVGKLGSYRWPYVGYLMHPDHAGKGYATEALRGWIPEFWKHMPSPSEDKPGFDYIEAMTDGENYGSGNVLLKSGFTLFERQEKGFNSPTLGLRDTNVYRIARPGTKLEESGKVDYGKADPGFVPRLALFSVRPGHCDLPSYVASGIPNYFQDFPTGDKVQSSLGLDDAQVSALPTQVLNLDPYANYTDQGWQVRFRGNVYKQPNTNESKLNDLANIFLINTSIEALPQSQQEQARNVTASIFVLQQGNVNVSTIHLEPSPGQGSSGEQGGGGATTATGGTQDVTLPYETTDQGDFDVFVPINSNGLKPGNATSQVQRLNTYVDGASIGNATAYLVPNQGLTFVSDIDDILRVTKIYEPKEGLLNSFARPFVAWENMPQIYANWSKSLPDAHFHYLTTTPEQVTRTYMEFIYATYPGGSFDTRPLNFSDVTATLSIRMYLLEKIFATFPQRKFVLVADTSNSDVMRDYPKLAHEHPEQVQCIFLRNTSATDPGDKFPYDTSGFEGLNQKSYMFFLNTDDLTGLDIEGGNCYNTSIPQNLTFGYQGLPFGVGNDAPVNGSANGTVKGAAGKISGGSSWTWLGAVAVGAVVSGLL</sequence>
<feature type="domain" description="N-acetyltransferase" evidence="3">
    <location>
        <begin position="3"/>
        <end position="139"/>
    </location>
</feature>
<dbReference type="Proteomes" id="UP000192596">
    <property type="component" value="Unassembled WGS sequence"/>
</dbReference>
<dbReference type="GO" id="GO:0030479">
    <property type="term" value="C:actin cortical patch"/>
    <property type="evidence" value="ECO:0007669"/>
    <property type="project" value="TreeGrafter"/>
</dbReference>
<comment type="caution">
    <text evidence="4">The sequence shown here is derived from an EMBL/GenBank/DDBJ whole genome shotgun (WGS) entry which is preliminary data.</text>
</comment>
<dbReference type="Pfam" id="PF13302">
    <property type="entry name" value="Acetyltransf_3"/>
    <property type="match status" value="1"/>
</dbReference>
<evidence type="ECO:0000313" key="4">
    <source>
        <dbReference type="EMBL" id="OQO11341.1"/>
    </source>
</evidence>
<dbReference type="EMBL" id="NAJO01000007">
    <property type="protein sequence ID" value="OQO11341.1"/>
    <property type="molecule type" value="Genomic_DNA"/>
</dbReference>
<evidence type="ECO:0000259" key="2">
    <source>
        <dbReference type="Pfam" id="PF09949"/>
    </source>
</evidence>
<dbReference type="Pfam" id="PF09949">
    <property type="entry name" value="APP1_cat"/>
    <property type="match status" value="1"/>
</dbReference>
<dbReference type="InterPro" id="IPR016181">
    <property type="entry name" value="Acyl_CoA_acyltransferase"/>
</dbReference>
<accession>A0A1V8TJB8</accession>
<dbReference type="InterPro" id="IPR019236">
    <property type="entry name" value="APP1_cat"/>
</dbReference>
<dbReference type="STRING" id="1507870.A0A1V8TJB8"/>